<evidence type="ECO:0000256" key="3">
    <source>
        <dbReference type="ARBA" id="ARBA00022771"/>
    </source>
</evidence>
<dbReference type="InterPro" id="IPR050527">
    <property type="entry name" value="Snail/Krueppel_Znf"/>
</dbReference>
<feature type="binding site" evidence="8">
    <location>
        <position position="14"/>
    </location>
    <ligand>
        <name>Zn(2+)</name>
        <dbReference type="ChEBI" id="CHEBI:29105"/>
    </ligand>
</feature>
<organism evidence="12 13">
    <name type="scientific">Cyphomyrmex costatus</name>
    <dbReference type="NCBI Taxonomy" id="456900"/>
    <lineage>
        <taxon>Eukaryota</taxon>
        <taxon>Metazoa</taxon>
        <taxon>Ecdysozoa</taxon>
        <taxon>Arthropoda</taxon>
        <taxon>Hexapoda</taxon>
        <taxon>Insecta</taxon>
        <taxon>Pterygota</taxon>
        <taxon>Neoptera</taxon>
        <taxon>Endopterygota</taxon>
        <taxon>Hymenoptera</taxon>
        <taxon>Apocrita</taxon>
        <taxon>Aculeata</taxon>
        <taxon>Formicoidea</taxon>
        <taxon>Formicidae</taxon>
        <taxon>Myrmicinae</taxon>
        <taxon>Cyphomyrmex</taxon>
    </lineage>
</organism>
<dbReference type="InterPro" id="IPR012934">
    <property type="entry name" value="Znf_AD"/>
</dbReference>
<feature type="domain" description="C2H2-type" evidence="10">
    <location>
        <begin position="986"/>
        <end position="1011"/>
    </location>
</feature>
<evidence type="ECO:0000256" key="7">
    <source>
        <dbReference type="PROSITE-ProRule" id="PRU00042"/>
    </source>
</evidence>
<keyword evidence="13" id="KW-1185">Reference proteome</keyword>
<keyword evidence="2" id="KW-0677">Repeat</keyword>
<feature type="compositionally biased region" description="Low complexity" evidence="9">
    <location>
        <begin position="599"/>
        <end position="613"/>
    </location>
</feature>
<dbReference type="Pfam" id="PF00096">
    <property type="entry name" value="zf-C2H2"/>
    <property type="match status" value="1"/>
</dbReference>
<dbReference type="SMART" id="SM00868">
    <property type="entry name" value="zf-AD"/>
    <property type="match status" value="1"/>
</dbReference>
<dbReference type="InterPro" id="IPR036236">
    <property type="entry name" value="Znf_C2H2_sf"/>
</dbReference>
<keyword evidence="1 8" id="KW-0479">Metal-binding</keyword>
<evidence type="ECO:0000256" key="8">
    <source>
        <dbReference type="PROSITE-ProRule" id="PRU01263"/>
    </source>
</evidence>
<dbReference type="InterPro" id="IPR013087">
    <property type="entry name" value="Znf_C2H2_type"/>
</dbReference>
<feature type="binding site" evidence="8">
    <location>
        <position position="58"/>
    </location>
    <ligand>
        <name>Zn(2+)</name>
        <dbReference type="ChEBI" id="CHEBI:29105"/>
    </ligand>
</feature>
<feature type="domain" description="C2H2-type" evidence="10">
    <location>
        <begin position="865"/>
        <end position="892"/>
    </location>
</feature>
<feature type="domain" description="C2H2-type" evidence="10">
    <location>
        <begin position="646"/>
        <end position="668"/>
    </location>
</feature>
<proteinExistence type="inferred from homology"/>
<dbReference type="PROSITE" id="PS00028">
    <property type="entry name" value="ZINC_FINGER_C2H2_1"/>
    <property type="match status" value="7"/>
</dbReference>
<dbReference type="PANTHER" id="PTHR24388:SF104">
    <property type="entry name" value="AT-RICH BINDING PROTEIN-RELATED"/>
    <property type="match status" value="1"/>
</dbReference>
<dbReference type="PROSITE" id="PS51915">
    <property type="entry name" value="ZAD"/>
    <property type="match status" value="1"/>
</dbReference>
<reference evidence="12 13" key="1">
    <citation type="submission" date="2016-03" db="EMBL/GenBank/DDBJ databases">
        <title>Cyphomyrmex costatus WGS genome.</title>
        <authorList>
            <person name="Nygaard S."/>
            <person name="Hu H."/>
            <person name="Boomsma J."/>
            <person name="Zhang G."/>
        </authorList>
    </citation>
    <scope>NUCLEOTIDE SEQUENCE [LARGE SCALE GENOMIC DNA]</scope>
    <source>
        <strain evidence="12">MS0001</strain>
        <tissue evidence="12">Whole body</tissue>
    </source>
</reference>
<evidence type="ECO:0000259" key="10">
    <source>
        <dbReference type="PROSITE" id="PS50157"/>
    </source>
</evidence>
<dbReference type="GO" id="GO:0008270">
    <property type="term" value="F:zinc ion binding"/>
    <property type="evidence" value="ECO:0007669"/>
    <property type="project" value="UniProtKB-UniRule"/>
</dbReference>
<feature type="compositionally biased region" description="Low complexity" evidence="9">
    <location>
        <begin position="282"/>
        <end position="298"/>
    </location>
</feature>
<evidence type="ECO:0000256" key="2">
    <source>
        <dbReference type="ARBA" id="ARBA00022737"/>
    </source>
</evidence>
<evidence type="ECO:0000313" key="13">
    <source>
        <dbReference type="Proteomes" id="UP000078542"/>
    </source>
</evidence>
<keyword evidence="3 7" id="KW-0863">Zinc-finger</keyword>
<evidence type="ECO:0000256" key="9">
    <source>
        <dbReference type="SAM" id="MobiDB-lite"/>
    </source>
</evidence>
<dbReference type="PANTHER" id="PTHR24388">
    <property type="entry name" value="ZINC FINGER PROTEIN"/>
    <property type="match status" value="1"/>
</dbReference>
<dbReference type="Proteomes" id="UP000078542">
    <property type="component" value="Unassembled WGS sequence"/>
</dbReference>
<keyword evidence="5" id="KW-0539">Nucleus</keyword>
<evidence type="ECO:0000256" key="1">
    <source>
        <dbReference type="ARBA" id="ARBA00022723"/>
    </source>
</evidence>
<feature type="region of interest" description="Disordered" evidence="9">
    <location>
        <begin position="583"/>
        <end position="613"/>
    </location>
</feature>
<dbReference type="SMART" id="SM00355">
    <property type="entry name" value="ZnF_C2H2"/>
    <property type="match status" value="7"/>
</dbReference>
<feature type="region of interest" description="Disordered" evidence="9">
    <location>
        <begin position="87"/>
        <end position="127"/>
    </location>
</feature>
<feature type="compositionally biased region" description="Polar residues" evidence="9">
    <location>
        <begin position="308"/>
        <end position="324"/>
    </location>
</feature>
<comment type="similarity">
    <text evidence="6">Belongs to the snail C2H2-type zinc-finger protein family.</text>
</comment>
<feature type="domain" description="C2H2-type" evidence="10">
    <location>
        <begin position="725"/>
        <end position="752"/>
    </location>
</feature>
<name>A0A151INC3_9HYME</name>
<dbReference type="Pfam" id="PF12874">
    <property type="entry name" value="zf-met"/>
    <property type="match status" value="1"/>
</dbReference>
<dbReference type="AlphaFoldDB" id="A0A151INC3"/>
<evidence type="ECO:0000256" key="5">
    <source>
        <dbReference type="ARBA" id="ARBA00023242"/>
    </source>
</evidence>
<dbReference type="STRING" id="456900.A0A151INC3"/>
<sequence length="1011" mass="115789">MTGKHEPLSMTERCRICLVDQGCMTKLQDECLEAKLKDLIKCTCIDIKYEENLPGLVCHVCLYKLNMWSEFKEQFIQSNKSLEQLDMSEETDNTIQDSSKDNSYTTKDTERKRRCSEDNNIEKKKTKMDMSSSEVTCDTSQLILDTICISDNDSSSKSKKNAKNDEEDAEGKIYSGPMRARLLPARRGKNIERRKASTKRWVERKKALLAAIGRNVSDTDSIASDEVQLSPVQKARAKNNADKETEKQKKIAKVLKSLETSLTDKYIICDKNVDSDSRRSTRSTLQQNNKNLLNQSNKKNTDEKNRSSLDNSMENPSPLLTNDFTLDKKKFETQDDDETFNSLKSELVLGDTTFSITLSVVDDQVNCSNSMKDPKSGSLEESQEKNTDIFDAVQLRRVNPVITKNQNNSKSNKFIERCLNIEVEGSELSVLKRMQCELEDFIQTEMKQKLFDKSNDVTKTDSVQIEPTIFFQDKLGQKLKDIMVKSVKNNIVPEDNINDASASLSFTKISPESATLPKYQPKVIIKRLNIAKESKYYKINNAHALNPRSSKSKHASPFITRNKRPSIIPVRYGDYASLDSYYSDSDSDDVTIENEWSPSKTTNSKTSKNTTTKQIIIGKPVEKKQNEQKIASEKTIKTENITVENHICGVCGLTFSSRTEVEVHVRSHKLTPGTNVVQVTLQNNDTAPKPQKPQQTKQKMMRCKRCHEIVEARFVKMHVCKTLHNKCYICNSGFRSKNLFLKHLENHEHNKKFKLNVIENKKLNNADTLQKMASASPQKYQDQTQRSETITKSQITINEKNDIQSDKITSTGLKLDSSVNTVRKPKEYTCFVCDKIFTDEEILKDHLQKHCDDVSEGEQNSKEQYQCAICGNILESDQALEEHVNKHLFDYSDDNPNLISMNQDNQNNSKLKEIGLYQCSQCSETFDSEILLEMHMQAHEEEIAIVEWGQQGIKKIYQYQCMLCNELFDMEKELAEHLDLHNSNAHVCQLCDRPFRTLEGLQEHVETHWTH</sequence>
<keyword evidence="4 8" id="KW-0862">Zinc</keyword>
<evidence type="ECO:0000313" key="12">
    <source>
        <dbReference type="EMBL" id="KYN06970.1"/>
    </source>
</evidence>
<dbReference type="KEGG" id="ccoa:108782563"/>
<feature type="binding site" evidence="8">
    <location>
        <position position="17"/>
    </location>
    <ligand>
        <name>Zn(2+)</name>
        <dbReference type="ChEBI" id="CHEBI:29105"/>
    </ligand>
</feature>
<evidence type="ECO:0000256" key="6">
    <source>
        <dbReference type="ARBA" id="ARBA00037948"/>
    </source>
</evidence>
<dbReference type="Gene3D" id="3.30.160.60">
    <property type="entry name" value="Classic Zinc Finger"/>
    <property type="match status" value="2"/>
</dbReference>
<evidence type="ECO:0000256" key="4">
    <source>
        <dbReference type="ARBA" id="ARBA00022833"/>
    </source>
</evidence>
<feature type="domain" description="C2H2-type" evidence="10">
    <location>
        <begin position="917"/>
        <end position="944"/>
    </location>
</feature>
<feature type="domain" description="C2H2-type" evidence="10">
    <location>
        <begin position="959"/>
        <end position="986"/>
    </location>
</feature>
<dbReference type="GO" id="GO:0005634">
    <property type="term" value="C:nucleus"/>
    <property type="evidence" value="ECO:0007669"/>
    <property type="project" value="InterPro"/>
</dbReference>
<feature type="region of interest" description="Disordered" evidence="9">
    <location>
        <begin position="276"/>
        <end position="324"/>
    </location>
</feature>
<dbReference type="Pfam" id="PF07776">
    <property type="entry name" value="zf-AD"/>
    <property type="match status" value="1"/>
</dbReference>
<evidence type="ECO:0000259" key="11">
    <source>
        <dbReference type="PROSITE" id="PS51915"/>
    </source>
</evidence>
<dbReference type="OrthoDB" id="3437960at2759"/>
<feature type="compositionally biased region" description="Basic and acidic residues" evidence="9">
    <location>
        <begin position="107"/>
        <end position="123"/>
    </location>
</feature>
<dbReference type="GO" id="GO:0000978">
    <property type="term" value="F:RNA polymerase II cis-regulatory region sequence-specific DNA binding"/>
    <property type="evidence" value="ECO:0007669"/>
    <property type="project" value="TreeGrafter"/>
</dbReference>
<dbReference type="EMBL" id="KQ976940">
    <property type="protein sequence ID" value="KYN06970.1"/>
    <property type="molecule type" value="Genomic_DNA"/>
</dbReference>
<accession>A0A151INC3</accession>
<dbReference type="GO" id="GO:0000981">
    <property type="term" value="F:DNA-binding transcription factor activity, RNA polymerase II-specific"/>
    <property type="evidence" value="ECO:0007669"/>
    <property type="project" value="TreeGrafter"/>
</dbReference>
<dbReference type="SUPFAM" id="SSF57667">
    <property type="entry name" value="beta-beta-alpha zinc fingers"/>
    <property type="match status" value="3"/>
</dbReference>
<feature type="domain" description="ZAD" evidence="11">
    <location>
        <begin position="12"/>
        <end position="85"/>
    </location>
</feature>
<gene>
    <name evidence="12" type="ORF">ALC62_02093</name>
</gene>
<dbReference type="PROSITE" id="PS50157">
    <property type="entry name" value="ZINC_FINGER_C2H2_2"/>
    <property type="match status" value="7"/>
</dbReference>
<protein>
    <submittedName>
        <fullName evidence="12">Zinc finger protein 26</fullName>
    </submittedName>
</protein>
<dbReference type="SUPFAM" id="SSF57716">
    <property type="entry name" value="Glucocorticoid receptor-like (DNA-binding domain)"/>
    <property type="match status" value="1"/>
</dbReference>
<feature type="binding site" evidence="8">
    <location>
        <position position="61"/>
    </location>
    <ligand>
        <name>Zn(2+)</name>
        <dbReference type="ChEBI" id="CHEBI:29105"/>
    </ligand>
</feature>
<feature type="compositionally biased region" description="Polar residues" evidence="9">
    <location>
        <begin position="93"/>
        <end position="106"/>
    </location>
</feature>
<feature type="domain" description="C2H2-type" evidence="10">
    <location>
        <begin position="828"/>
        <end position="855"/>
    </location>
</feature>